<gene>
    <name evidence="1" type="ORF">E6C55_07385</name>
</gene>
<evidence type="ECO:0000313" key="2">
    <source>
        <dbReference type="Proteomes" id="UP000310636"/>
    </source>
</evidence>
<sequence length="211" mass="22569">MSRLSIARERSGQRAQVKSTVLLAAAAGLLLIAAAYWCLLHGSVSKTVGLGLERDRLQRREATLLAAEKETAVIDPAQLKSLLEQVPLAAGMPDYLQLLTDSEANNRLELLSVQLGEDAREPVSAQANGDGAATAGQAAYLDVIALSISLRGQPADAYAFFDELLHYNRLSVVDSFNAAVDENGEMTMNLNVRTYSSSAYAEAFDSLGGRP</sequence>
<dbReference type="OrthoDB" id="9954384at2"/>
<keyword evidence="2" id="KW-1185">Reference proteome</keyword>
<dbReference type="EMBL" id="SSOB01000007">
    <property type="protein sequence ID" value="THF82196.1"/>
    <property type="molecule type" value="Genomic_DNA"/>
</dbReference>
<organism evidence="1 2">
    <name type="scientific">Cohnella fermenti</name>
    <dbReference type="NCBI Taxonomy" id="2565925"/>
    <lineage>
        <taxon>Bacteria</taxon>
        <taxon>Bacillati</taxon>
        <taxon>Bacillota</taxon>
        <taxon>Bacilli</taxon>
        <taxon>Bacillales</taxon>
        <taxon>Paenibacillaceae</taxon>
        <taxon>Cohnella</taxon>
    </lineage>
</organism>
<evidence type="ECO:0008006" key="3">
    <source>
        <dbReference type="Google" id="ProtNLM"/>
    </source>
</evidence>
<evidence type="ECO:0000313" key="1">
    <source>
        <dbReference type="EMBL" id="THF82196.1"/>
    </source>
</evidence>
<dbReference type="Proteomes" id="UP000310636">
    <property type="component" value="Unassembled WGS sequence"/>
</dbReference>
<dbReference type="Gene3D" id="3.30.70.60">
    <property type="match status" value="1"/>
</dbReference>
<reference evidence="1 2" key="1">
    <citation type="submission" date="2019-04" db="EMBL/GenBank/DDBJ databases">
        <title>Cohnella sp. nov. isolated from preserved vegetables.</title>
        <authorList>
            <person name="Lin S.-Y."/>
            <person name="Hung M.-H."/>
            <person name="Young C.-C."/>
        </authorList>
    </citation>
    <scope>NUCLEOTIDE SEQUENCE [LARGE SCALE GENOMIC DNA]</scope>
    <source>
        <strain evidence="1 2">CC-MHH1044</strain>
    </source>
</reference>
<dbReference type="AlphaFoldDB" id="A0A4S4C394"/>
<name>A0A4S4C394_9BACL</name>
<accession>A0A4S4C394</accession>
<protein>
    <recommendedName>
        <fullName evidence="3">Tfp pilus assembly protein PilO</fullName>
    </recommendedName>
</protein>
<comment type="caution">
    <text evidence="1">The sequence shown here is derived from an EMBL/GenBank/DDBJ whole genome shotgun (WGS) entry which is preliminary data.</text>
</comment>
<dbReference type="RefSeq" id="WP_136369134.1">
    <property type="nucleotide sequence ID" value="NZ_SSOB01000007.1"/>
</dbReference>
<proteinExistence type="predicted"/>
<dbReference type="InterPro" id="IPR014717">
    <property type="entry name" value="Transl_elong_EF1B/ribsomal_bS6"/>
</dbReference>